<dbReference type="AlphaFoldDB" id="A0A5R9J5H2"/>
<dbReference type="InterPro" id="IPR044033">
    <property type="entry name" value="GpV-like_apex"/>
</dbReference>
<dbReference type="OrthoDB" id="7269272at2"/>
<accession>A0A5R9J5H2</accession>
<evidence type="ECO:0000259" key="1">
    <source>
        <dbReference type="Pfam" id="PF04717"/>
    </source>
</evidence>
<sequence>MVTSVDPANHAIKARIEPDGVETGWIPDSAVAAGGLKIACPSEVGTQVLLLAVEGDTEHPVVVGRLFDTVSAPPVSPATSQPVQPGEVGVFLQGGVYLHLTPAGVFIAGDVRIAGTVTSTGDVVAGEISLQLHVHGAVQAGQGRSGPPSF</sequence>
<dbReference type="InterPro" id="IPR037026">
    <property type="entry name" value="Vgr_OB-fold_dom_sf"/>
</dbReference>
<dbReference type="Pfam" id="PF18946">
    <property type="entry name" value="Apex"/>
    <property type="match status" value="1"/>
</dbReference>
<dbReference type="Proteomes" id="UP000305654">
    <property type="component" value="Unassembled WGS sequence"/>
</dbReference>
<gene>
    <name evidence="2" type="ORF">FE263_11635</name>
</gene>
<comment type="caution">
    <text evidence="2">The sequence shown here is derived from an EMBL/GenBank/DDBJ whole genome shotgun (WGS) entry which is preliminary data.</text>
</comment>
<dbReference type="InterPro" id="IPR006531">
    <property type="entry name" value="Gp5/Vgr_OB"/>
</dbReference>
<protein>
    <submittedName>
        <fullName evidence="2">Baseplate assembly protein</fullName>
    </submittedName>
</protein>
<evidence type="ECO:0000313" key="3">
    <source>
        <dbReference type="Proteomes" id="UP000305654"/>
    </source>
</evidence>
<proteinExistence type="predicted"/>
<reference evidence="2 3" key="1">
    <citation type="submission" date="2019-05" db="EMBL/GenBank/DDBJ databases">
        <authorList>
            <person name="Pankratov T."/>
            <person name="Grouzdev D."/>
        </authorList>
    </citation>
    <scope>NUCLEOTIDE SEQUENCE [LARGE SCALE GENOMIC DNA]</scope>
    <source>
        <strain evidence="2 3">KEBCLARHB70R</strain>
    </source>
</reference>
<dbReference type="Pfam" id="PF04717">
    <property type="entry name" value="Phage_base_V"/>
    <property type="match status" value="1"/>
</dbReference>
<evidence type="ECO:0000313" key="2">
    <source>
        <dbReference type="EMBL" id="TLU72875.1"/>
    </source>
</evidence>
<name>A0A5R9J5H2_9PROT</name>
<feature type="domain" description="Gp5/Type VI secretion system Vgr protein OB-fold" evidence="1">
    <location>
        <begin position="5"/>
        <end position="67"/>
    </location>
</feature>
<organism evidence="2 3">
    <name type="scientific">Lichenicoccus roseus</name>
    <dbReference type="NCBI Taxonomy" id="2683649"/>
    <lineage>
        <taxon>Bacteria</taxon>
        <taxon>Pseudomonadati</taxon>
        <taxon>Pseudomonadota</taxon>
        <taxon>Alphaproteobacteria</taxon>
        <taxon>Acetobacterales</taxon>
        <taxon>Acetobacteraceae</taxon>
        <taxon>Lichenicoccus</taxon>
    </lineage>
</organism>
<dbReference type="EMBL" id="VCDI01000003">
    <property type="protein sequence ID" value="TLU72875.1"/>
    <property type="molecule type" value="Genomic_DNA"/>
</dbReference>
<keyword evidence="3" id="KW-1185">Reference proteome</keyword>
<dbReference type="Gene3D" id="2.40.50.230">
    <property type="entry name" value="Gp5 N-terminal domain"/>
    <property type="match status" value="1"/>
</dbReference>